<dbReference type="PROSITE" id="PS51375">
    <property type="entry name" value="PPR"/>
    <property type="match status" value="5"/>
</dbReference>
<reference evidence="4 5" key="1">
    <citation type="journal article" date="2019" name="Sci. Rep.">
        <title>A high-quality genome of Eragrostis curvula grass provides insights into Poaceae evolution and supports new strategies to enhance forage quality.</title>
        <authorList>
            <person name="Carballo J."/>
            <person name="Santos B.A.C.M."/>
            <person name="Zappacosta D."/>
            <person name="Garbus I."/>
            <person name="Selva J.P."/>
            <person name="Gallo C.A."/>
            <person name="Diaz A."/>
            <person name="Albertini E."/>
            <person name="Caccamo M."/>
            <person name="Echenique V."/>
        </authorList>
    </citation>
    <scope>NUCLEOTIDE SEQUENCE [LARGE SCALE GENOMIC DNA]</scope>
    <source>
        <strain evidence="5">cv. Victoria</strain>
        <tissue evidence="4">Leaf</tissue>
    </source>
</reference>
<dbReference type="Pfam" id="PF20431">
    <property type="entry name" value="E_motif"/>
    <property type="match status" value="1"/>
</dbReference>
<dbReference type="InterPro" id="IPR002885">
    <property type="entry name" value="PPR_rpt"/>
</dbReference>
<dbReference type="Proteomes" id="UP000324897">
    <property type="component" value="Chromosome 1"/>
</dbReference>
<feature type="repeat" description="PPR" evidence="3">
    <location>
        <begin position="191"/>
        <end position="225"/>
    </location>
</feature>
<dbReference type="FunFam" id="1.25.40.10:FF:000348">
    <property type="entry name" value="Pentatricopeptide repeat-containing protein chloroplastic"/>
    <property type="match status" value="1"/>
</dbReference>
<evidence type="ECO:0000313" key="5">
    <source>
        <dbReference type="Proteomes" id="UP000324897"/>
    </source>
</evidence>
<protein>
    <recommendedName>
        <fullName evidence="6">DYW domain-containing protein</fullName>
    </recommendedName>
</protein>
<accession>A0A5J9V4D6</accession>
<dbReference type="PANTHER" id="PTHR47926">
    <property type="entry name" value="PENTATRICOPEPTIDE REPEAT-CONTAINING PROTEIN"/>
    <property type="match status" value="1"/>
</dbReference>
<dbReference type="FunFam" id="1.25.40.10:FF:000344">
    <property type="entry name" value="Pentatricopeptide repeat-containing protein"/>
    <property type="match status" value="1"/>
</dbReference>
<evidence type="ECO:0000256" key="2">
    <source>
        <dbReference type="ARBA" id="ARBA00022946"/>
    </source>
</evidence>
<dbReference type="GO" id="GO:0003723">
    <property type="term" value="F:RNA binding"/>
    <property type="evidence" value="ECO:0007669"/>
    <property type="project" value="InterPro"/>
</dbReference>
<evidence type="ECO:0000256" key="3">
    <source>
        <dbReference type="PROSITE-ProRule" id="PRU00708"/>
    </source>
</evidence>
<dbReference type="InterPro" id="IPR046960">
    <property type="entry name" value="PPR_At4g14850-like_plant"/>
</dbReference>
<evidence type="ECO:0000256" key="1">
    <source>
        <dbReference type="ARBA" id="ARBA00022737"/>
    </source>
</evidence>
<dbReference type="Gramene" id="TVU30969">
    <property type="protein sequence ID" value="TVU30969"/>
    <property type="gene ID" value="EJB05_22628"/>
</dbReference>
<feature type="repeat" description="PPR" evidence="3">
    <location>
        <begin position="460"/>
        <end position="490"/>
    </location>
</feature>
<dbReference type="GO" id="GO:0009451">
    <property type="term" value="P:RNA modification"/>
    <property type="evidence" value="ECO:0007669"/>
    <property type="project" value="InterPro"/>
</dbReference>
<dbReference type="FunFam" id="1.25.40.10:FF:000715">
    <property type="entry name" value="Pentatricopeptide repeat-containing protein"/>
    <property type="match status" value="1"/>
</dbReference>
<dbReference type="EMBL" id="RWGY01000011">
    <property type="protein sequence ID" value="TVU30969.1"/>
    <property type="molecule type" value="Genomic_DNA"/>
</dbReference>
<evidence type="ECO:0000313" key="4">
    <source>
        <dbReference type="EMBL" id="TVU30969.1"/>
    </source>
</evidence>
<dbReference type="Pfam" id="PF13041">
    <property type="entry name" value="PPR_2"/>
    <property type="match status" value="2"/>
</dbReference>
<gene>
    <name evidence="4" type="ORF">EJB05_22628</name>
</gene>
<sequence>MPPPPPPPSRLLALLTAGQPPPLRLLLQLHAHVLVSGLLSSPSPFPFGSCLVAAFSFSDSASRFSPRPLLHALALLASLPSPPESAAPYNAALRALSLCADRGHLLDRCLPLYRSLLRSGSARPDHLTFPFLLKACSRMRDPASGAAVLGHVRRFGFVADVFVVNAAIHFLAASGSMVHACRLFDESPVRDVVSWNTLIGGYVRRGLPREALEVFWRMVEDGSVRPDEVTMIGSVSGCAQLQDLELGKRLHAYVEGNCVRCTVRLMNAMMDMYVKCGSLELAKLVFEMIDKKTVVSWTTMLVGHARLGMMEDARKLFDEMPERDAFPWNALMAGYVQCKQGKEAIALFHEMQEAKVEPNEITMVNLLSACSQLGALEMGMWVHHYIDRHRLSLTVALGTSLVDMYAKCGNIKKAICVFKEIPEKNALTWTAMICGLANHGHADEAIEHFWRMIELGLQPDEITFIGVLSACCHAGLVEEGREFFSLMSSKYHLERKMKHYSCMIDLLGRSGHLDEAEQLVNSMPMDPDAVVWGALFFACRMHGNITLGEKAAMKLVELDPSDSGIYVLLASMYAEANMRKKADKVRVMMKHLGVEKVPGCSCIELNGVVHEFIVKDKSHMDTGAIYDCLHEITLQMRHTATTFDISAAGVIAVIEEYRSYQVAPLISPSIIVLALEVNTELEACLNIRRSDLGLKAKGNWGSSGVFTIVYPKNNIIYYGQEMQESEQYILQPIYQHLLPSPESLDVNLHLVHQPCKLQGSFEAASLPKNLTVWNGTLSFPMN</sequence>
<feature type="repeat" description="PPR" evidence="3">
    <location>
        <begin position="293"/>
        <end position="323"/>
    </location>
</feature>
<feature type="repeat" description="PPR" evidence="3">
    <location>
        <begin position="324"/>
        <end position="358"/>
    </location>
</feature>
<dbReference type="SUPFAM" id="SSF48452">
    <property type="entry name" value="TPR-like"/>
    <property type="match status" value="1"/>
</dbReference>
<evidence type="ECO:0008006" key="6">
    <source>
        <dbReference type="Google" id="ProtNLM"/>
    </source>
</evidence>
<name>A0A5J9V4D6_9POAL</name>
<keyword evidence="1" id="KW-0677">Repeat</keyword>
<comment type="caution">
    <text evidence="4">The sequence shown here is derived from an EMBL/GenBank/DDBJ whole genome shotgun (WGS) entry which is preliminary data.</text>
</comment>
<dbReference type="NCBIfam" id="TIGR00756">
    <property type="entry name" value="PPR"/>
    <property type="match status" value="6"/>
</dbReference>
<feature type="non-terminal residue" evidence="4">
    <location>
        <position position="1"/>
    </location>
</feature>
<keyword evidence="2" id="KW-0809">Transit peptide</keyword>
<dbReference type="InterPro" id="IPR046848">
    <property type="entry name" value="E_motif"/>
</dbReference>
<organism evidence="4 5">
    <name type="scientific">Eragrostis curvula</name>
    <name type="common">weeping love grass</name>
    <dbReference type="NCBI Taxonomy" id="38414"/>
    <lineage>
        <taxon>Eukaryota</taxon>
        <taxon>Viridiplantae</taxon>
        <taxon>Streptophyta</taxon>
        <taxon>Embryophyta</taxon>
        <taxon>Tracheophyta</taxon>
        <taxon>Spermatophyta</taxon>
        <taxon>Magnoliopsida</taxon>
        <taxon>Liliopsida</taxon>
        <taxon>Poales</taxon>
        <taxon>Poaceae</taxon>
        <taxon>PACMAD clade</taxon>
        <taxon>Chloridoideae</taxon>
        <taxon>Eragrostideae</taxon>
        <taxon>Eragrostidinae</taxon>
        <taxon>Eragrostis</taxon>
    </lineage>
</organism>
<dbReference type="Gene3D" id="1.25.40.10">
    <property type="entry name" value="Tetratricopeptide repeat domain"/>
    <property type="match status" value="4"/>
</dbReference>
<feature type="repeat" description="PPR" evidence="3">
    <location>
        <begin position="425"/>
        <end position="459"/>
    </location>
</feature>
<dbReference type="Pfam" id="PF01535">
    <property type="entry name" value="PPR"/>
    <property type="match status" value="5"/>
</dbReference>
<dbReference type="PANTHER" id="PTHR47926:SF436">
    <property type="entry name" value="PENTATRICOPEPTIDE REPEAT-CONTAINING PROTEIN ELI1, CHLOROPLASTIC-LIKE ISOFORM X2"/>
    <property type="match status" value="1"/>
</dbReference>
<keyword evidence="5" id="KW-1185">Reference proteome</keyword>
<proteinExistence type="predicted"/>
<dbReference type="InterPro" id="IPR011990">
    <property type="entry name" value="TPR-like_helical_dom_sf"/>
</dbReference>
<dbReference type="OrthoDB" id="185373at2759"/>
<dbReference type="AlphaFoldDB" id="A0A5J9V4D6"/>